<dbReference type="InterPro" id="IPR014757">
    <property type="entry name" value="Tscrpt_reg_IclR_C"/>
</dbReference>
<dbReference type="EMBL" id="CP123584">
    <property type="protein sequence ID" value="WZK90033.1"/>
    <property type="molecule type" value="Genomic_DNA"/>
</dbReference>
<dbReference type="SUPFAM" id="SSF46785">
    <property type="entry name" value="Winged helix' DNA-binding domain"/>
    <property type="match status" value="1"/>
</dbReference>
<evidence type="ECO:0000256" key="1">
    <source>
        <dbReference type="ARBA" id="ARBA00023015"/>
    </source>
</evidence>
<sequence length="258" mass="27023">MPTTPQDRNISASFAKGLAVLACFDGGAPSLTLADLARLTGQDRATTRRGALTLVAQGYLRQDGRAFSLAPRVLALAGGFLQANQFGRLVQPVLNHHARHLGAEITLATLDQDRVLLLAQSTVSDGPVSYGFTVGSHLPVLHTSLGRMLLASAPDWLVDATLIAGAQVTHTPQSLRDPNAIRAQIHTAAQTAQCITCGEFEPGITGFAVPVASRGPTPLVVGSSSPDSTMNRASHQAICDLLHTCAADLKHAGVPHRP</sequence>
<dbReference type="SUPFAM" id="SSF55781">
    <property type="entry name" value="GAF domain-like"/>
    <property type="match status" value="1"/>
</dbReference>
<organism evidence="5 6">
    <name type="scientific">Aliisedimentitalea scapharcae</name>
    <dbReference type="NCBI Taxonomy" id="1524259"/>
    <lineage>
        <taxon>Bacteria</taxon>
        <taxon>Pseudomonadati</taxon>
        <taxon>Pseudomonadota</taxon>
        <taxon>Alphaproteobacteria</taxon>
        <taxon>Rhodobacterales</taxon>
        <taxon>Roseobacteraceae</taxon>
        <taxon>Aliisedimentitalea</taxon>
    </lineage>
</organism>
<proteinExistence type="predicted"/>
<dbReference type="PANTHER" id="PTHR30136">
    <property type="entry name" value="HELIX-TURN-HELIX TRANSCRIPTIONAL REGULATOR, ICLR FAMILY"/>
    <property type="match status" value="1"/>
</dbReference>
<reference evidence="5 6" key="1">
    <citation type="submission" date="2023-04" db="EMBL/GenBank/DDBJ databases">
        <title>Complete genome sequence of Alisedimentitalea scapharcae.</title>
        <authorList>
            <person name="Rong J.-C."/>
            <person name="Yi M.-L."/>
            <person name="Zhao Q."/>
        </authorList>
    </citation>
    <scope>NUCLEOTIDE SEQUENCE [LARGE SCALE GENOMIC DNA]</scope>
    <source>
        <strain evidence="5 6">KCTC 42119</strain>
    </source>
</reference>
<evidence type="ECO:0000259" key="4">
    <source>
        <dbReference type="PROSITE" id="PS51078"/>
    </source>
</evidence>
<feature type="domain" description="IclR-ED" evidence="4">
    <location>
        <begin position="72"/>
        <end position="255"/>
    </location>
</feature>
<dbReference type="Gene3D" id="3.30.450.40">
    <property type="match status" value="1"/>
</dbReference>
<evidence type="ECO:0000256" key="3">
    <source>
        <dbReference type="ARBA" id="ARBA00023163"/>
    </source>
</evidence>
<dbReference type="Pfam" id="PF01614">
    <property type="entry name" value="IclR_C"/>
    <property type="match status" value="1"/>
</dbReference>
<gene>
    <name evidence="5" type="ORF">QEZ52_05665</name>
</gene>
<evidence type="ECO:0000256" key="2">
    <source>
        <dbReference type="ARBA" id="ARBA00023125"/>
    </source>
</evidence>
<dbReference type="RefSeq" id="WP_406648542.1">
    <property type="nucleotide sequence ID" value="NZ_CP123584.1"/>
</dbReference>
<dbReference type="Proteomes" id="UP001623232">
    <property type="component" value="Chromosome"/>
</dbReference>
<dbReference type="PROSITE" id="PS51078">
    <property type="entry name" value="ICLR_ED"/>
    <property type="match status" value="1"/>
</dbReference>
<keyword evidence="3" id="KW-0804">Transcription</keyword>
<accession>A0ABZ2XVW9</accession>
<dbReference type="Pfam" id="PF09339">
    <property type="entry name" value="HTH_IclR"/>
    <property type="match status" value="1"/>
</dbReference>
<evidence type="ECO:0000313" key="5">
    <source>
        <dbReference type="EMBL" id="WZK90033.1"/>
    </source>
</evidence>
<name>A0ABZ2XVW9_9RHOB</name>
<dbReference type="InterPro" id="IPR050707">
    <property type="entry name" value="HTH_MetabolicPath_Reg"/>
</dbReference>
<keyword evidence="2" id="KW-0238">DNA-binding</keyword>
<dbReference type="InterPro" id="IPR005471">
    <property type="entry name" value="Tscrpt_reg_IclR_N"/>
</dbReference>
<keyword evidence="6" id="KW-1185">Reference proteome</keyword>
<dbReference type="InterPro" id="IPR036390">
    <property type="entry name" value="WH_DNA-bd_sf"/>
</dbReference>
<protein>
    <submittedName>
        <fullName evidence="5">Helix-turn-helix domain-containing protein</fullName>
    </submittedName>
</protein>
<dbReference type="Gene3D" id="1.10.10.10">
    <property type="entry name" value="Winged helix-like DNA-binding domain superfamily/Winged helix DNA-binding domain"/>
    <property type="match status" value="1"/>
</dbReference>
<evidence type="ECO:0000313" key="6">
    <source>
        <dbReference type="Proteomes" id="UP001623232"/>
    </source>
</evidence>
<keyword evidence="1" id="KW-0805">Transcription regulation</keyword>
<dbReference type="InterPro" id="IPR029016">
    <property type="entry name" value="GAF-like_dom_sf"/>
</dbReference>
<dbReference type="InterPro" id="IPR036388">
    <property type="entry name" value="WH-like_DNA-bd_sf"/>
</dbReference>
<dbReference type="PANTHER" id="PTHR30136:SF34">
    <property type="entry name" value="TRANSCRIPTIONAL REGULATOR"/>
    <property type="match status" value="1"/>
</dbReference>
<dbReference type="SMART" id="SM00346">
    <property type="entry name" value="HTH_ICLR"/>
    <property type="match status" value="1"/>
</dbReference>